<feature type="compositionally biased region" description="Low complexity" evidence="1">
    <location>
        <begin position="146"/>
        <end position="171"/>
    </location>
</feature>
<evidence type="ECO:0000313" key="3">
    <source>
        <dbReference type="Proteomes" id="UP000242146"/>
    </source>
</evidence>
<evidence type="ECO:0000256" key="1">
    <source>
        <dbReference type="SAM" id="MobiDB-lite"/>
    </source>
</evidence>
<keyword evidence="3" id="KW-1185">Reference proteome</keyword>
<evidence type="ECO:0000313" key="2">
    <source>
        <dbReference type="EMBL" id="ORX62805.1"/>
    </source>
</evidence>
<accession>A0A1X2GXQ1</accession>
<comment type="caution">
    <text evidence="2">The sequence shown here is derived from an EMBL/GenBank/DDBJ whole genome shotgun (WGS) entry which is preliminary data.</text>
</comment>
<dbReference type="EMBL" id="MCGT01000001">
    <property type="protein sequence ID" value="ORX62805.1"/>
    <property type="molecule type" value="Genomic_DNA"/>
</dbReference>
<feature type="compositionally biased region" description="Polar residues" evidence="1">
    <location>
        <begin position="220"/>
        <end position="231"/>
    </location>
</feature>
<feature type="region of interest" description="Disordered" evidence="1">
    <location>
        <begin position="128"/>
        <end position="266"/>
    </location>
</feature>
<proteinExistence type="predicted"/>
<gene>
    <name evidence="2" type="ORF">DM01DRAFT_202065</name>
</gene>
<dbReference type="Proteomes" id="UP000242146">
    <property type="component" value="Unassembled WGS sequence"/>
</dbReference>
<feature type="compositionally biased region" description="Polar residues" evidence="1">
    <location>
        <begin position="178"/>
        <end position="188"/>
    </location>
</feature>
<dbReference type="AlphaFoldDB" id="A0A1X2GXQ1"/>
<sequence>MGKGKPGHKNFRCDWQAVASMMQQSPGVVFRLYCEAYHAEQRRWTGTHDLILIKHMEAGQPNVDLLKATLSKRSSLDIQRRISLLSHHRLGNAIDYCGTDGDIANEDWLDEPLGLVDRPGSRIASVDQIEEESTPSPSPRIKSQHSAASPSSRRTATEASSSPNPGSASSPVRRKSPPKQTKLTQFFKKSQKDPVSVDDLADSLAKTSIASSSKKTRTKNLQSETDQQAPSRSAPENEIGNDEPVPDTDKQSRQLPAMDILLANVK</sequence>
<name>A0A1X2GXQ1_9FUNG</name>
<organism evidence="2 3">
    <name type="scientific">Hesseltinella vesiculosa</name>
    <dbReference type="NCBI Taxonomy" id="101127"/>
    <lineage>
        <taxon>Eukaryota</taxon>
        <taxon>Fungi</taxon>
        <taxon>Fungi incertae sedis</taxon>
        <taxon>Mucoromycota</taxon>
        <taxon>Mucoromycotina</taxon>
        <taxon>Mucoromycetes</taxon>
        <taxon>Mucorales</taxon>
        <taxon>Cunninghamellaceae</taxon>
        <taxon>Hesseltinella</taxon>
    </lineage>
</organism>
<protein>
    <submittedName>
        <fullName evidence="2">Uncharacterized protein</fullName>
    </submittedName>
</protein>
<reference evidence="2 3" key="1">
    <citation type="submission" date="2016-07" db="EMBL/GenBank/DDBJ databases">
        <title>Pervasive Adenine N6-methylation of Active Genes in Fungi.</title>
        <authorList>
            <consortium name="DOE Joint Genome Institute"/>
            <person name="Mondo S.J."/>
            <person name="Dannebaum R.O."/>
            <person name="Kuo R.C."/>
            <person name="Labutti K."/>
            <person name="Haridas S."/>
            <person name="Kuo A."/>
            <person name="Salamov A."/>
            <person name="Ahrendt S.R."/>
            <person name="Lipzen A."/>
            <person name="Sullivan W."/>
            <person name="Andreopoulos W.B."/>
            <person name="Clum A."/>
            <person name="Lindquist E."/>
            <person name="Daum C."/>
            <person name="Ramamoorthy G.K."/>
            <person name="Gryganskyi A."/>
            <person name="Culley D."/>
            <person name="Magnuson J.K."/>
            <person name="James T.Y."/>
            <person name="O'Malley M.A."/>
            <person name="Stajich J.E."/>
            <person name="Spatafora J.W."/>
            <person name="Visel A."/>
            <person name="Grigoriev I.V."/>
        </authorList>
    </citation>
    <scope>NUCLEOTIDE SEQUENCE [LARGE SCALE GENOMIC DNA]</scope>
    <source>
        <strain evidence="2 3">NRRL 3301</strain>
    </source>
</reference>